<dbReference type="InterPro" id="IPR013328">
    <property type="entry name" value="6PGD_dom2"/>
</dbReference>
<evidence type="ECO:0000256" key="4">
    <source>
        <dbReference type="ARBA" id="ARBA00019465"/>
    </source>
</evidence>
<dbReference type="InterPro" id="IPR013332">
    <property type="entry name" value="KPR_N"/>
</dbReference>
<dbReference type="PANTHER" id="PTHR43765:SF2">
    <property type="entry name" value="2-DEHYDROPANTOATE 2-REDUCTASE"/>
    <property type="match status" value="1"/>
</dbReference>
<sequence length="333" mass="34860">MKTGIFGAGSVGCHVGGMLAAAGLDVVLVGRPAMDRRLTQGMLLTCFDGSGRHVPAEDFAFSTEPAALADRDVIFVCVKSAATREAGRELAKAARPDSVIVSLQNGISNAAELEEALAPRTVLRAMVGFNVAQIGGNRFHRGTEGEIVIGDGTQAGAVVDMLATAGIAAKTTSDIEAVQWGKLLLNLNNAVNALSGLPLKRELSMRAYRQVLAASMREALTVLKTAGIRPASVGKTGPALITRVLDLPDWLFVRLAASMLKMDEEATSSMAEDLARGRMPEVDWLNGEIVALGKQVGVATPVNERIVALVKAAFANEGPRSYSGAELKKAAGI</sequence>
<dbReference type="RefSeq" id="WP_175277582.1">
    <property type="nucleotide sequence ID" value="NZ_CP054836.1"/>
</dbReference>
<keyword evidence="6 10" id="KW-0521">NADP</keyword>
<evidence type="ECO:0000256" key="9">
    <source>
        <dbReference type="ARBA" id="ARBA00048793"/>
    </source>
</evidence>
<evidence type="ECO:0000256" key="5">
    <source>
        <dbReference type="ARBA" id="ARBA00022655"/>
    </source>
</evidence>
<comment type="pathway">
    <text evidence="1 10">Cofactor biosynthesis; (R)-pantothenate biosynthesis; (R)-pantoate from 3-methyl-2-oxobutanoate: step 2/2.</text>
</comment>
<evidence type="ECO:0000256" key="6">
    <source>
        <dbReference type="ARBA" id="ARBA00022857"/>
    </source>
</evidence>
<evidence type="ECO:0000256" key="3">
    <source>
        <dbReference type="ARBA" id="ARBA00013014"/>
    </source>
</evidence>
<dbReference type="PANTHER" id="PTHR43765">
    <property type="entry name" value="2-DEHYDROPANTOATE 2-REDUCTASE-RELATED"/>
    <property type="match status" value="1"/>
</dbReference>
<dbReference type="Gene3D" id="3.40.50.720">
    <property type="entry name" value="NAD(P)-binding Rossmann-like Domain"/>
    <property type="match status" value="1"/>
</dbReference>
<dbReference type="Proteomes" id="UP000509367">
    <property type="component" value="Chromosome"/>
</dbReference>
<dbReference type="AlphaFoldDB" id="A0A6N1VFF7"/>
<dbReference type="EMBL" id="CP054836">
    <property type="protein sequence ID" value="QKV19690.1"/>
    <property type="molecule type" value="Genomic_DNA"/>
</dbReference>
<comment type="function">
    <text evidence="10">Catalyzes the NADPH-dependent reduction of ketopantoate into pantoic acid.</text>
</comment>
<dbReference type="EC" id="1.1.1.169" evidence="3 10"/>
<feature type="domain" description="Ketopantoate reductase N-terminal" evidence="11">
    <location>
        <begin position="4"/>
        <end position="152"/>
    </location>
</feature>
<accession>A0A6N1VFF7</accession>
<dbReference type="GO" id="GO:0050661">
    <property type="term" value="F:NADP binding"/>
    <property type="evidence" value="ECO:0007669"/>
    <property type="project" value="TreeGrafter"/>
</dbReference>
<protein>
    <recommendedName>
        <fullName evidence="4 10">2-dehydropantoate 2-reductase</fullName>
        <ecNumber evidence="3 10">1.1.1.169</ecNumber>
    </recommendedName>
    <alternativeName>
        <fullName evidence="8 10">Ketopantoate reductase</fullName>
    </alternativeName>
</protein>
<dbReference type="GO" id="GO:0008677">
    <property type="term" value="F:2-dehydropantoate 2-reductase activity"/>
    <property type="evidence" value="ECO:0007669"/>
    <property type="project" value="UniProtKB-EC"/>
</dbReference>
<evidence type="ECO:0000256" key="1">
    <source>
        <dbReference type="ARBA" id="ARBA00004994"/>
    </source>
</evidence>
<proteinExistence type="inferred from homology"/>
<dbReference type="SUPFAM" id="SSF48179">
    <property type="entry name" value="6-phosphogluconate dehydrogenase C-terminal domain-like"/>
    <property type="match status" value="1"/>
</dbReference>
<dbReference type="SUPFAM" id="SSF51735">
    <property type="entry name" value="NAD(P)-binding Rossmann-fold domains"/>
    <property type="match status" value="1"/>
</dbReference>
<dbReference type="InterPro" id="IPR003710">
    <property type="entry name" value="ApbA"/>
</dbReference>
<gene>
    <name evidence="13" type="ORF">HTY61_15125</name>
</gene>
<evidence type="ECO:0000313" key="14">
    <source>
        <dbReference type="Proteomes" id="UP000509367"/>
    </source>
</evidence>
<comment type="catalytic activity">
    <reaction evidence="9 10">
        <text>(R)-pantoate + NADP(+) = 2-dehydropantoate + NADPH + H(+)</text>
        <dbReference type="Rhea" id="RHEA:16233"/>
        <dbReference type="ChEBI" id="CHEBI:11561"/>
        <dbReference type="ChEBI" id="CHEBI:15378"/>
        <dbReference type="ChEBI" id="CHEBI:15980"/>
        <dbReference type="ChEBI" id="CHEBI:57783"/>
        <dbReference type="ChEBI" id="CHEBI:58349"/>
        <dbReference type="EC" id="1.1.1.169"/>
    </reaction>
</comment>
<feature type="domain" description="Ketopantoate reductase C-terminal" evidence="12">
    <location>
        <begin position="174"/>
        <end position="312"/>
    </location>
</feature>
<evidence type="ECO:0000256" key="8">
    <source>
        <dbReference type="ARBA" id="ARBA00032024"/>
    </source>
</evidence>
<evidence type="ECO:0000256" key="10">
    <source>
        <dbReference type="RuleBase" id="RU362068"/>
    </source>
</evidence>
<reference evidence="13 14" key="1">
    <citation type="submission" date="2020-06" db="EMBL/GenBank/DDBJ databases">
        <title>Oricola thermophila sp. nov. isolated from a tidal sediments.</title>
        <authorList>
            <person name="Kwon K.K."/>
            <person name="Yang S.-H."/>
            <person name="Park M.-J."/>
        </authorList>
    </citation>
    <scope>NUCLEOTIDE SEQUENCE [LARGE SCALE GENOMIC DNA]</scope>
    <source>
        <strain evidence="13 14">MEBiC13590</strain>
    </source>
</reference>
<comment type="similarity">
    <text evidence="2 10">Belongs to the ketopantoate reductase family.</text>
</comment>
<keyword evidence="14" id="KW-1185">Reference proteome</keyword>
<evidence type="ECO:0000256" key="2">
    <source>
        <dbReference type="ARBA" id="ARBA00007870"/>
    </source>
</evidence>
<dbReference type="InterPro" id="IPR036291">
    <property type="entry name" value="NAD(P)-bd_dom_sf"/>
</dbReference>
<evidence type="ECO:0000256" key="7">
    <source>
        <dbReference type="ARBA" id="ARBA00023002"/>
    </source>
</evidence>
<dbReference type="KEGG" id="orm:HTY61_15125"/>
<keyword evidence="7 10" id="KW-0560">Oxidoreductase</keyword>
<dbReference type="InterPro" id="IPR050838">
    <property type="entry name" value="Ketopantoate_reductase"/>
</dbReference>
<dbReference type="InterPro" id="IPR013752">
    <property type="entry name" value="KPA_reductase"/>
</dbReference>
<dbReference type="Pfam" id="PF02558">
    <property type="entry name" value="ApbA"/>
    <property type="match status" value="1"/>
</dbReference>
<dbReference type="Pfam" id="PF08546">
    <property type="entry name" value="ApbA_C"/>
    <property type="match status" value="1"/>
</dbReference>
<evidence type="ECO:0000259" key="12">
    <source>
        <dbReference type="Pfam" id="PF08546"/>
    </source>
</evidence>
<dbReference type="Gene3D" id="1.10.1040.10">
    <property type="entry name" value="N-(1-d-carboxylethyl)-l-norvaline Dehydrogenase, domain 2"/>
    <property type="match status" value="1"/>
</dbReference>
<name>A0A6N1VFF7_9HYPH</name>
<dbReference type="NCBIfam" id="NF006083">
    <property type="entry name" value="PRK08229.1"/>
    <property type="match status" value="1"/>
</dbReference>
<dbReference type="GO" id="GO:0015940">
    <property type="term" value="P:pantothenate biosynthetic process"/>
    <property type="evidence" value="ECO:0007669"/>
    <property type="project" value="UniProtKB-UniPathway"/>
</dbReference>
<dbReference type="NCBIfam" id="TIGR00745">
    <property type="entry name" value="apbA_panE"/>
    <property type="match status" value="1"/>
</dbReference>
<evidence type="ECO:0000313" key="13">
    <source>
        <dbReference type="EMBL" id="QKV19690.1"/>
    </source>
</evidence>
<dbReference type="GO" id="GO:0005737">
    <property type="term" value="C:cytoplasm"/>
    <property type="evidence" value="ECO:0007669"/>
    <property type="project" value="TreeGrafter"/>
</dbReference>
<dbReference type="UniPathway" id="UPA00028">
    <property type="reaction ID" value="UER00004"/>
</dbReference>
<evidence type="ECO:0000259" key="11">
    <source>
        <dbReference type="Pfam" id="PF02558"/>
    </source>
</evidence>
<organism evidence="13 14">
    <name type="scientific">Oricola thermophila</name>
    <dbReference type="NCBI Taxonomy" id="2742145"/>
    <lineage>
        <taxon>Bacteria</taxon>
        <taxon>Pseudomonadati</taxon>
        <taxon>Pseudomonadota</taxon>
        <taxon>Alphaproteobacteria</taxon>
        <taxon>Hyphomicrobiales</taxon>
        <taxon>Ahrensiaceae</taxon>
        <taxon>Oricola</taxon>
    </lineage>
</organism>
<dbReference type="InterPro" id="IPR008927">
    <property type="entry name" value="6-PGluconate_DH-like_C_sf"/>
</dbReference>
<keyword evidence="5 10" id="KW-0566">Pantothenate biosynthesis</keyword>